<evidence type="ECO:0000313" key="2">
    <source>
        <dbReference type="Proteomes" id="UP001207742"/>
    </source>
</evidence>
<proteinExistence type="predicted"/>
<dbReference type="EMBL" id="JAPDNS010000001">
    <property type="protein sequence ID" value="MCW3482859.1"/>
    <property type="molecule type" value="Genomic_DNA"/>
</dbReference>
<organism evidence="1 2">
    <name type="scientific">Chitinophaga nivalis</name>
    <dbReference type="NCBI Taxonomy" id="2991709"/>
    <lineage>
        <taxon>Bacteria</taxon>
        <taxon>Pseudomonadati</taxon>
        <taxon>Bacteroidota</taxon>
        <taxon>Chitinophagia</taxon>
        <taxon>Chitinophagales</taxon>
        <taxon>Chitinophagaceae</taxon>
        <taxon>Chitinophaga</taxon>
    </lineage>
</organism>
<dbReference type="Proteomes" id="UP001207742">
    <property type="component" value="Unassembled WGS sequence"/>
</dbReference>
<dbReference type="PANTHER" id="PTHR35866">
    <property type="entry name" value="PUTATIVE-RELATED"/>
    <property type="match status" value="1"/>
</dbReference>
<gene>
    <name evidence="1" type="ORF">OL497_03080</name>
</gene>
<dbReference type="RefSeq" id="WP_264727642.1">
    <property type="nucleotide sequence ID" value="NZ_JAPDNR010000001.1"/>
</dbReference>
<comment type="caution">
    <text evidence="1">The sequence shown here is derived from an EMBL/GenBank/DDBJ whole genome shotgun (WGS) entry which is preliminary data.</text>
</comment>
<name>A0ABT3IGF7_9BACT</name>
<reference evidence="1 2" key="1">
    <citation type="submission" date="2022-10" db="EMBL/GenBank/DDBJ databases">
        <title>Chitinophaga nivalis PC15 sp. nov., isolated from Pyeongchang county, South Korea.</title>
        <authorList>
            <person name="Trinh H.N."/>
        </authorList>
    </citation>
    <scope>NUCLEOTIDE SEQUENCE [LARGE SCALE GENOMIC DNA]</scope>
    <source>
        <strain evidence="1 2">PC14</strain>
    </source>
</reference>
<keyword evidence="2" id="KW-1185">Reference proteome</keyword>
<dbReference type="PANTHER" id="PTHR35866:SF1">
    <property type="entry name" value="YKGJ FAMILY CYSTEINE CLUSTER PROTEIN"/>
    <property type="match status" value="1"/>
</dbReference>
<dbReference type="InterPro" id="IPR005358">
    <property type="entry name" value="Puta_zinc/iron-chelating_dom"/>
</dbReference>
<sequence>MSKILEDWEQKAQDKQKANKQFLQKLQTRRGKGVEKLLPELHDEAFSKIDCLECGNCCKSISPRFKGPDVKRIAKYLGMKEGNFVDTYLRLDNDGDYVVKFSPCPFLGADNYCGIYDVRPGDCENYPYTDSYDFFKRPNITFANSTICPAVYYVLERLKDKMGI</sequence>
<protein>
    <submittedName>
        <fullName evidence="1">YkgJ family cysteine cluster protein</fullName>
    </submittedName>
</protein>
<evidence type="ECO:0000313" key="1">
    <source>
        <dbReference type="EMBL" id="MCW3482859.1"/>
    </source>
</evidence>
<accession>A0ABT3IGF7</accession>
<dbReference type="Pfam" id="PF03692">
    <property type="entry name" value="CxxCxxCC"/>
    <property type="match status" value="1"/>
</dbReference>